<feature type="transmembrane region" description="Helical" evidence="7">
    <location>
        <begin position="303"/>
        <end position="324"/>
    </location>
</feature>
<proteinExistence type="predicted"/>
<keyword evidence="3 7" id="KW-0812">Transmembrane</keyword>
<dbReference type="GO" id="GO:0022857">
    <property type="term" value="F:transmembrane transporter activity"/>
    <property type="evidence" value="ECO:0007669"/>
    <property type="project" value="InterPro"/>
</dbReference>
<feature type="transmembrane region" description="Helical" evidence="7">
    <location>
        <begin position="388"/>
        <end position="410"/>
    </location>
</feature>
<protein>
    <recommendedName>
        <fullName evidence="8">Major facilitator superfamily (MFS) profile domain-containing protein</fullName>
    </recommendedName>
</protein>
<dbReference type="Proteomes" id="UP000019471">
    <property type="component" value="Unassembled WGS sequence"/>
</dbReference>
<dbReference type="Gene3D" id="1.20.1250.20">
    <property type="entry name" value="MFS general substrate transporter like domains"/>
    <property type="match status" value="2"/>
</dbReference>
<dbReference type="RefSeq" id="XP_007750623.1">
    <property type="nucleotide sequence ID" value="XM_007752433.1"/>
</dbReference>
<feature type="transmembrane region" description="Helical" evidence="7">
    <location>
        <begin position="188"/>
        <end position="209"/>
    </location>
</feature>
<keyword evidence="10" id="KW-1185">Reference proteome</keyword>
<comment type="caution">
    <text evidence="9">The sequence shown here is derived from an EMBL/GenBank/DDBJ whole genome shotgun (WGS) entry which is preliminary data.</text>
</comment>
<dbReference type="PANTHER" id="PTHR43791:SF19">
    <property type="entry name" value="TRANSPORTER, PUTATIVE (AFU_ORTHOLOGUE AFUA_1G01812)-RELATED"/>
    <property type="match status" value="1"/>
</dbReference>
<evidence type="ECO:0000256" key="7">
    <source>
        <dbReference type="SAM" id="Phobius"/>
    </source>
</evidence>
<dbReference type="OrthoDB" id="2962993at2759"/>
<evidence type="ECO:0000256" key="1">
    <source>
        <dbReference type="ARBA" id="ARBA00004141"/>
    </source>
</evidence>
<feature type="transmembrane region" description="Helical" evidence="7">
    <location>
        <begin position="336"/>
        <end position="356"/>
    </location>
</feature>
<keyword evidence="4 7" id="KW-1133">Transmembrane helix</keyword>
<dbReference type="PANTHER" id="PTHR43791">
    <property type="entry name" value="PERMEASE-RELATED"/>
    <property type="match status" value="1"/>
</dbReference>
<feature type="region of interest" description="Disordered" evidence="6">
    <location>
        <begin position="1"/>
        <end position="44"/>
    </location>
</feature>
<dbReference type="InterPro" id="IPR020846">
    <property type="entry name" value="MFS_dom"/>
</dbReference>
<feature type="transmembrane region" description="Helical" evidence="7">
    <location>
        <begin position="422"/>
        <end position="443"/>
    </location>
</feature>
<dbReference type="GO" id="GO:0016020">
    <property type="term" value="C:membrane"/>
    <property type="evidence" value="ECO:0007669"/>
    <property type="project" value="UniProtKB-SubCell"/>
</dbReference>
<dbReference type="InterPro" id="IPR011701">
    <property type="entry name" value="MFS"/>
</dbReference>
<gene>
    <name evidence="9" type="ORF">A1O5_11863</name>
</gene>
<dbReference type="Pfam" id="PF07690">
    <property type="entry name" value="MFS_1"/>
    <property type="match status" value="1"/>
</dbReference>
<dbReference type="PROSITE" id="PS50850">
    <property type="entry name" value="MFS"/>
    <property type="match status" value="1"/>
</dbReference>
<comment type="subcellular location">
    <subcellularLocation>
        <location evidence="1">Membrane</location>
        <topology evidence="1">Multi-pass membrane protein</topology>
    </subcellularLocation>
</comment>
<feature type="transmembrane region" description="Helical" evidence="7">
    <location>
        <begin position="363"/>
        <end position="382"/>
    </location>
</feature>
<dbReference type="InterPro" id="IPR036259">
    <property type="entry name" value="MFS_trans_sf"/>
</dbReference>
<evidence type="ECO:0000256" key="2">
    <source>
        <dbReference type="ARBA" id="ARBA00022448"/>
    </source>
</evidence>
<feature type="transmembrane region" description="Helical" evidence="7">
    <location>
        <begin position="455"/>
        <end position="477"/>
    </location>
</feature>
<feature type="transmembrane region" description="Helical" evidence="7">
    <location>
        <begin position="221"/>
        <end position="246"/>
    </location>
</feature>
<dbReference type="FunFam" id="1.20.1250.20:FF:000034">
    <property type="entry name" value="MFS general substrate transporter"/>
    <property type="match status" value="1"/>
</dbReference>
<feature type="compositionally biased region" description="Basic and acidic residues" evidence="6">
    <location>
        <begin position="1"/>
        <end position="25"/>
    </location>
</feature>
<dbReference type="AlphaFoldDB" id="W9W9U4"/>
<dbReference type="SUPFAM" id="SSF103473">
    <property type="entry name" value="MFS general substrate transporter"/>
    <property type="match status" value="1"/>
</dbReference>
<dbReference type="GeneID" id="19196550"/>
<sequence>MEKTNPKISDSDDARSPSENEKHVEGGVPVDVVTTSDPDEGLSEEERKHIDRKLLWKLDIKLIPWLCLLYLISFLDRTNIGNAKIDGLQEDLNLTNNEYNDTLTIFFISYSLFEPFTQILLKRFRPSIFLPTIMILWGICMTTMGLVHNFSGLMAARWFLGLTEAGLFPGVNYYLSCWYRRSEFGIRAAIFFSAAALAGSFGGLLAAAIVQMDGVGGKPGWAWIFILEGLATIIIAGLSYFMASFLPSPWLERSRANMEHSEDDRRRVIRRLKLDKQSSAEHEAFKMQYFWAAAKDWKTWTGAMIYMGCDGALYAFSLFIPTIIQQMGYKSIHAQLLSVPPYAVAAAVTIFVGFIADRTRTRGYCNMVMALFGIAGFGMLLGSGEPHVQYAGTFLGAMGIYPCIPNTITWTANNVEGVYKRGIALGFVIGWGNLNGIMSSNIYRAQDKPRFRPGHAVVLGYEAVFLLGGSILQHILLRRENAKRRAGERDVWVEGKTEEEIEKLGDRRPDFIYTL</sequence>
<evidence type="ECO:0000313" key="10">
    <source>
        <dbReference type="Proteomes" id="UP000019471"/>
    </source>
</evidence>
<evidence type="ECO:0000256" key="4">
    <source>
        <dbReference type="ARBA" id="ARBA00022989"/>
    </source>
</evidence>
<evidence type="ECO:0000256" key="6">
    <source>
        <dbReference type="SAM" id="MobiDB-lite"/>
    </source>
</evidence>
<evidence type="ECO:0000259" key="8">
    <source>
        <dbReference type="PROSITE" id="PS50850"/>
    </source>
</evidence>
<keyword evidence="5 7" id="KW-0472">Membrane</keyword>
<dbReference type="FunFam" id="1.20.1250.20:FF:000068">
    <property type="entry name" value="MFS general substrate transporter"/>
    <property type="match status" value="1"/>
</dbReference>
<dbReference type="EMBL" id="AMGX01000029">
    <property type="protein sequence ID" value="EXJ61306.1"/>
    <property type="molecule type" value="Genomic_DNA"/>
</dbReference>
<keyword evidence="2" id="KW-0813">Transport</keyword>
<evidence type="ECO:0000313" key="9">
    <source>
        <dbReference type="EMBL" id="EXJ61306.1"/>
    </source>
</evidence>
<organism evidence="9 10">
    <name type="scientific">Cladophialophora psammophila CBS 110553</name>
    <dbReference type="NCBI Taxonomy" id="1182543"/>
    <lineage>
        <taxon>Eukaryota</taxon>
        <taxon>Fungi</taxon>
        <taxon>Dikarya</taxon>
        <taxon>Ascomycota</taxon>
        <taxon>Pezizomycotina</taxon>
        <taxon>Eurotiomycetes</taxon>
        <taxon>Chaetothyriomycetidae</taxon>
        <taxon>Chaetothyriales</taxon>
        <taxon>Herpotrichiellaceae</taxon>
        <taxon>Cladophialophora</taxon>
    </lineage>
</organism>
<evidence type="ECO:0000256" key="5">
    <source>
        <dbReference type="ARBA" id="ARBA00023136"/>
    </source>
</evidence>
<name>W9W9U4_9EURO</name>
<accession>W9W9U4</accession>
<reference evidence="9 10" key="1">
    <citation type="submission" date="2013-03" db="EMBL/GenBank/DDBJ databases">
        <title>The Genome Sequence of Cladophialophora psammophila CBS 110553.</title>
        <authorList>
            <consortium name="The Broad Institute Genomics Platform"/>
            <person name="Cuomo C."/>
            <person name="de Hoog S."/>
            <person name="Gorbushina A."/>
            <person name="Walker B."/>
            <person name="Young S.K."/>
            <person name="Zeng Q."/>
            <person name="Gargeya S."/>
            <person name="Fitzgerald M."/>
            <person name="Haas B."/>
            <person name="Abouelleil A."/>
            <person name="Allen A.W."/>
            <person name="Alvarado L."/>
            <person name="Arachchi H.M."/>
            <person name="Berlin A.M."/>
            <person name="Chapman S.B."/>
            <person name="Gainer-Dewar J."/>
            <person name="Goldberg J."/>
            <person name="Griggs A."/>
            <person name="Gujja S."/>
            <person name="Hansen M."/>
            <person name="Howarth C."/>
            <person name="Imamovic A."/>
            <person name="Ireland A."/>
            <person name="Larimer J."/>
            <person name="McCowan C."/>
            <person name="Murphy C."/>
            <person name="Pearson M."/>
            <person name="Poon T.W."/>
            <person name="Priest M."/>
            <person name="Roberts A."/>
            <person name="Saif S."/>
            <person name="Shea T."/>
            <person name="Sisk P."/>
            <person name="Sykes S."/>
            <person name="Wortman J."/>
            <person name="Nusbaum C."/>
            <person name="Birren B."/>
        </authorList>
    </citation>
    <scope>NUCLEOTIDE SEQUENCE [LARGE SCALE GENOMIC DNA]</scope>
    <source>
        <strain evidence="9 10">CBS 110553</strain>
    </source>
</reference>
<dbReference type="HOGENOM" id="CLU_001265_0_1_1"/>
<feature type="domain" description="Major facilitator superfamily (MFS) profile" evidence="8">
    <location>
        <begin position="62"/>
        <end position="515"/>
    </location>
</feature>
<dbReference type="eggNOG" id="KOG2533">
    <property type="taxonomic scope" value="Eukaryota"/>
</dbReference>
<feature type="transmembrane region" description="Helical" evidence="7">
    <location>
        <begin position="156"/>
        <end position="176"/>
    </location>
</feature>
<feature type="transmembrane region" description="Helical" evidence="7">
    <location>
        <begin position="128"/>
        <end position="150"/>
    </location>
</feature>
<evidence type="ECO:0000256" key="3">
    <source>
        <dbReference type="ARBA" id="ARBA00022692"/>
    </source>
</evidence>